<evidence type="ECO:0000313" key="2">
    <source>
        <dbReference type="Proteomes" id="UP000005709"/>
    </source>
</evidence>
<gene>
    <name evidence="1" type="ORF">CAMGR0001_1131</name>
</gene>
<name>C8PIT2_9BACT</name>
<sequence length="78" mass="9157">MQKYPEVYSLEKSLAILEKYKDELSAEQYEQNRSIICNHAIEGMFANEQDIIDLIKVDKGEKTSDEIINEYKKEWGVL</sequence>
<evidence type="ECO:0008006" key="3">
    <source>
        <dbReference type="Google" id="ProtNLM"/>
    </source>
</evidence>
<proteinExistence type="predicted"/>
<dbReference type="STRING" id="824.CGRAC_1000"/>
<keyword evidence="2" id="KW-1185">Reference proteome</keyword>
<dbReference type="OrthoDB" id="5326231at2"/>
<dbReference type="AlphaFoldDB" id="C8PIT2"/>
<protein>
    <recommendedName>
        <fullName evidence="3">Antitoxin VbhA domain-containing protein</fullName>
    </recommendedName>
</protein>
<dbReference type="RefSeq" id="WP_005871672.1">
    <property type="nucleotide sequence ID" value="NZ_ACYG01000027.1"/>
</dbReference>
<dbReference type="eggNOG" id="ENOG5032N38">
    <property type="taxonomic scope" value="Bacteria"/>
</dbReference>
<dbReference type="Proteomes" id="UP000005709">
    <property type="component" value="Unassembled WGS sequence"/>
</dbReference>
<accession>C8PIT2</accession>
<comment type="caution">
    <text evidence="1">The sequence shown here is derived from an EMBL/GenBank/DDBJ whole genome shotgun (WGS) entry which is preliminary data.</text>
</comment>
<evidence type="ECO:0000313" key="1">
    <source>
        <dbReference type="EMBL" id="EEV16837.1"/>
    </source>
</evidence>
<dbReference type="EMBL" id="ACYG01000027">
    <property type="protein sequence ID" value="EEV16837.1"/>
    <property type="molecule type" value="Genomic_DNA"/>
</dbReference>
<organism evidence="1 2">
    <name type="scientific">Campylobacter gracilis RM3268</name>
    <dbReference type="NCBI Taxonomy" id="553220"/>
    <lineage>
        <taxon>Bacteria</taxon>
        <taxon>Pseudomonadati</taxon>
        <taxon>Campylobacterota</taxon>
        <taxon>Epsilonproteobacteria</taxon>
        <taxon>Campylobacterales</taxon>
        <taxon>Campylobacteraceae</taxon>
        <taxon>Campylobacter</taxon>
    </lineage>
</organism>
<reference evidence="1 2" key="1">
    <citation type="submission" date="2009-07" db="EMBL/GenBank/DDBJ databases">
        <authorList>
            <person name="Madupu R."/>
            <person name="Sebastian Y."/>
            <person name="Durkin A.S."/>
            <person name="Torralba M."/>
            <person name="Methe B."/>
            <person name="Sutton G.G."/>
            <person name="Strausberg R.L."/>
            <person name="Nelson K.E."/>
        </authorList>
    </citation>
    <scope>NUCLEOTIDE SEQUENCE [LARGE SCALE GENOMIC DNA]</scope>
    <source>
        <strain evidence="1 2">RM3268</strain>
    </source>
</reference>